<accession>A0A943D7N5</accession>
<name>A0A943D7N5_9FIRM</name>
<proteinExistence type="predicted"/>
<gene>
    <name evidence="2" type="ORF">KHY36_03840</name>
</gene>
<feature type="transmembrane region" description="Helical" evidence="1">
    <location>
        <begin position="115"/>
        <end position="134"/>
    </location>
</feature>
<dbReference type="PANTHER" id="PTHR40078:SF1">
    <property type="entry name" value="INTEGRAL MEMBRANE PROTEIN"/>
    <property type="match status" value="1"/>
</dbReference>
<evidence type="ECO:0000313" key="3">
    <source>
        <dbReference type="Proteomes" id="UP000759273"/>
    </source>
</evidence>
<feature type="transmembrane region" description="Helical" evidence="1">
    <location>
        <begin position="178"/>
        <end position="196"/>
    </location>
</feature>
<comment type="caution">
    <text evidence="2">The sequence shown here is derived from an EMBL/GenBank/DDBJ whole genome shotgun (WGS) entry which is preliminary data.</text>
</comment>
<dbReference type="PANTHER" id="PTHR40078">
    <property type="entry name" value="INTEGRAL MEMBRANE PROTEIN-RELATED"/>
    <property type="match status" value="1"/>
</dbReference>
<feature type="transmembrane region" description="Helical" evidence="1">
    <location>
        <begin position="12"/>
        <end position="30"/>
    </location>
</feature>
<feature type="transmembrane region" description="Helical" evidence="1">
    <location>
        <begin position="50"/>
        <end position="68"/>
    </location>
</feature>
<dbReference type="Pfam" id="PF19700">
    <property type="entry name" value="DUF6198"/>
    <property type="match status" value="1"/>
</dbReference>
<keyword evidence="1" id="KW-0812">Transmembrane</keyword>
<dbReference type="AlphaFoldDB" id="A0A943D7N5"/>
<feature type="transmembrane region" description="Helical" evidence="1">
    <location>
        <begin position="77"/>
        <end position="95"/>
    </location>
</feature>
<keyword evidence="1" id="KW-0472">Membrane</keyword>
<protein>
    <recommendedName>
        <fullName evidence="4">Tat pathway signal sequence</fullName>
    </recommendedName>
</protein>
<evidence type="ECO:0000256" key="1">
    <source>
        <dbReference type="SAM" id="Phobius"/>
    </source>
</evidence>
<evidence type="ECO:0000313" key="2">
    <source>
        <dbReference type="EMBL" id="MBS5331645.1"/>
    </source>
</evidence>
<keyword evidence="1" id="KW-1133">Transmembrane helix</keyword>
<evidence type="ECO:0008006" key="4">
    <source>
        <dbReference type="Google" id="ProtNLM"/>
    </source>
</evidence>
<sequence>MNILGQKISLRRILGMIAGVVIIGIGIAVFKFSHLGNDSISALNLRLAELVGLPFSIENVLMNLFLFIPQLIWGRRYIGLGTIINSFCIGFIVTFTNDALVRVFGTADTLPVQLVWVAVGVLVVAFGCSLYQTADLGVAPYDALSLMMADRLPVPYFGCRVFTDALCAVITFVSGGLIGLGTLICAFGLGPFVQFFSKNFSEKVLRYSPAKK</sequence>
<dbReference type="Proteomes" id="UP000759273">
    <property type="component" value="Unassembled WGS sequence"/>
</dbReference>
<organism evidence="2 3">
    <name type="scientific">Subdoligranulum variabile</name>
    <dbReference type="NCBI Taxonomy" id="214851"/>
    <lineage>
        <taxon>Bacteria</taxon>
        <taxon>Bacillati</taxon>
        <taxon>Bacillota</taxon>
        <taxon>Clostridia</taxon>
        <taxon>Eubacteriales</taxon>
        <taxon>Oscillospiraceae</taxon>
        <taxon>Subdoligranulum</taxon>
    </lineage>
</organism>
<dbReference type="EMBL" id="JAGZGG010000005">
    <property type="protein sequence ID" value="MBS5331645.1"/>
    <property type="molecule type" value="Genomic_DNA"/>
</dbReference>
<reference evidence="2" key="1">
    <citation type="submission" date="2021-02" db="EMBL/GenBank/DDBJ databases">
        <title>Infant gut strain persistence is associated with maternal origin, phylogeny, and functional potential including surface adhesion and iron acquisition.</title>
        <authorList>
            <person name="Lou Y.C."/>
        </authorList>
    </citation>
    <scope>NUCLEOTIDE SEQUENCE</scope>
    <source>
        <strain evidence="2">L3_101_000M1_dasL3_101_000M1_concoct_87</strain>
    </source>
</reference>
<dbReference type="InterPro" id="IPR038750">
    <property type="entry name" value="YczE/YyaS-like"/>
</dbReference>